<dbReference type="InterPro" id="IPR017941">
    <property type="entry name" value="Rieske_2Fe-2S"/>
</dbReference>
<dbReference type="OrthoDB" id="426882at2759"/>
<dbReference type="EC" id="1.14.15.7" evidence="5"/>
<evidence type="ECO:0000256" key="5">
    <source>
        <dbReference type="ARBA" id="ARBA00012763"/>
    </source>
</evidence>
<evidence type="ECO:0000256" key="9">
    <source>
        <dbReference type="ARBA" id="ARBA00023002"/>
    </source>
</evidence>
<keyword evidence="12" id="KW-0520">NAD</keyword>
<comment type="function">
    <text evidence="2">Catalyzes the first step of the osmoprotectant glycine betaine synthesis.</text>
</comment>
<comment type="pathway">
    <text evidence="3">Amine and polyamine biosynthesis; betaine biosynthesis via choline pathway; betaine aldehyde from choline (monooxygenase route): step 1/1.</text>
</comment>
<dbReference type="Pfam" id="PF00848">
    <property type="entry name" value="Ring_hydroxyl_A"/>
    <property type="match status" value="1"/>
</dbReference>
<evidence type="ECO:0000256" key="13">
    <source>
        <dbReference type="ARBA" id="ARBA00049097"/>
    </source>
</evidence>
<dbReference type="Gene3D" id="3.90.380.10">
    <property type="entry name" value="Naphthalene 1,2-dioxygenase Alpha Subunit, Chain A, domain 1"/>
    <property type="match status" value="1"/>
</dbReference>
<keyword evidence="15" id="KW-0503">Monooxygenase</keyword>
<comment type="catalytic activity">
    <reaction evidence="13">
        <text>choline + 2 reduced [2Fe-2S]-[ferredoxin] + O2 + 2 H(+) = betaine aldehyde hydrate + 2 oxidized [2Fe-2S]-[ferredoxin] + H2O</text>
        <dbReference type="Rhea" id="RHEA:17769"/>
        <dbReference type="Rhea" id="RHEA-COMP:10000"/>
        <dbReference type="Rhea" id="RHEA-COMP:10001"/>
        <dbReference type="ChEBI" id="CHEBI:15354"/>
        <dbReference type="ChEBI" id="CHEBI:15377"/>
        <dbReference type="ChEBI" id="CHEBI:15378"/>
        <dbReference type="ChEBI" id="CHEBI:15379"/>
        <dbReference type="ChEBI" id="CHEBI:15870"/>
        <dbReference type="ChEBI" id="CHEBI:33737"/>
        <dbReference type="ChEBI" id="CHEBI:33738"/>
        <dbReference type="EC" id="1.14.15.7"/>
    </reaction>
</comment>
<dbReference type="CDD" id="cd03469">
    <property type="entry name" value="Rieske_RO_Alpha_N"/>
    <property type="match status" value="1"/>
</dbReference>
<evidence type="ECO:0000256" key="1">
    <source>
        <dbReference type="ARBA" id="ARBA00001962"/>
    </source>
</evidence>
<accession>A0A8H6RCY4</accession>
<evidence type="ECO:0000256" key="4">
    <source>
        <dbReference type="ARBA" id="ARBA00010848"/>
    </source>
</evidence>
<evidence type="ECO:0000259" key="14">
    <source>
        <dbReference type="PROSITE" id="PS51296"/>
    </source>
</evidence>
<dbReference type="UniPathway" id="UPA00529">
    <property type="reaction ID" value="UER00430"/>
</dbReference>
<keyword evidence="7" id="KW-0001">2Fe-2S</keyword>
<comment type="similarity">
    <text evidence="4">Belongs to the choline monooxygenase family.</text>
</comment>
<evidence type="ECO:0000256" key="10">
    <source>
        <dbReference type="ARBA" id="ARBA00023004"/>
    </source>
</evidence>
<dbReference type="AlphaFoldDB" id="A0A8H6RCY4"/>
<evidence type="ECO:0000313" key="15">
    <source>
        <dbReference type="EMBL" id="KAF7189309.1"/>
    </source>
</evidence>
<keyword evidence="11" id="KW-0411">Iron-sulfur</keyword>
<evidence type="ECO:0000313" key="16">
    <source>
        <dbReference type="Proteomes" id="UP000660729"/>
    </source>
</evidence>
<dbReference type="PROSITE" id="PS51296">
    <property type="entry name" value="RIESKE"/>
    <property type="match status" value="1"/>
</dbReference>
<dbReference type="PRINTS" id="PR00090">
    <property type="entry name" value="RNGDIOXGNASE"/>
</dbReference>
<protein>
    <recommendedName>
        <fullName evidence="6">Choline monooxygenase, chloroplastic</fullName>
        <ecNumber evidence="5">1.14.15.7</ecNumber>
    </recommendedName>
</protein>
<dbReference type="GO" id="GO:0019285">
    <property type="term" value="P:glycine betaine biosynthetic process from choline"/>
    <property type="evidence" value="ECO:0007669"/>
    <property type="project" value="UniProtKB-UniPathway"/>
</dbReference>
<dbReference type="CDD" id="cd00680">
    <property type="entry name" value="RHO_alpha_C"/>
    <property type="match status" value="1"/>
</dbReference>
<dbReference type="SUPFAM" id="SSF50022">
    <property type="entry name" value="ISP domain"/>
    <property type="match status" value="1"/>
</dbReference>
<keyword evidence="8" id="KW-0479">Metal-binding</keyword>
<evidence type="ECO:0000256" key="8">
    <source>
        <dbReference type="ARBA" id="ARBA00022723"/>
    </source>
</evidence>
<evidence type="ECO:0000256" key="11">
    <source>
        <dbReference type="ARBA" id="ARBA00023014"/>
    </source>
</evidence>
<proteinExistence type="inferred from homology"/>
<dbReference type="SUPFAM" id="SSF55961">
    <property type="entry name" value="Bet v1-like"/>
    <property type="match status" value="1"/>
</dbReference>
<dbReference type="EMBL" id="JABCIY010000191">
    <property type="protein sequence ID" value="KAF7189309.1"/>
    <property type="molecule type" value="Genomic_DNA"/>
</dbReference>
<dbReference type="InterPro" id="IPR015881">
    <property type="entry name" value="ARHD_Rieske_2Fe_2S"/>
</dbReference>
<sequence>MASLMNYFGRGKTTTEEPKKKGTVRALPAAWYTSQEMYELERRAIFQRRWLFITHKSRLQQPGDFLRYKIAGYDFVLVVDRSNKINAFHNVCRHRAYKVVEEESGRKNILACRYHGWSYGLNGKLAKAPDYQQIEGFNKDDNSLLPIHTHVDDNGFVWINMDAGEKPEISFEQDVGDQNVNQSRFEKFNFDNYELDHVYELNGDYNWKIASDNFNECYHCKTTHPDVPTFLTIDSHNCEGDNGHLQHDQAPTKEQIEKGFDCNSTYYFPHCSMTVSPHFMMIQKFLPNSPSNSKMHYEIYRNKQSSDEDFHAIADTYARVMGEDKVLCERAQSNLNAGVFVNGELHHRWEKGPLYFQQQCREAITEHFNKEKAAGHEINPAMQRLKEGESNSDLEICASLACGARKEVLAW</sequence>
<gene>
    <name evidence="15" type="ORF">HII31_09287</name>
</gene>
<dbReference type="GO" id="GO:0019133">
    <property type="term" value="F:choline monooxygenase activity"/>
    <property type="evidence" value="ECO:0007669"/>
    <property type="project" value="UniProtKB-EC"/>
</dbReference>
<comment type="cofactor">
    <cofactor evidence="1">
        <name>Fe cation</name>
        <dbReference type="ChEBI" id="CHEBI:24875"/>
    </cofactor>
</comment>
<evidence type="ECO:0000256" key="6">
    <source>
        <dbReference type="ARBA" id="ARBA00014931"/>
    </source>
</evidence>
<name>A0A8H6RCY4_9PEZI</name>
<keyword evidence="16" id="KW-1185">Reference proteome</keyword>
<evidence type="ECO:0000256" key="12">
    <source>
        <dbReference type="ARBA" id="ARBA00023027"/>
    </source>
</evidence>
<dbReference type="InterPro" id="IPR036922">
    <property type="entry name" value="Rieske_2Fe-2S_sf"/>
</dbReference>
<dbReference type="PANTHER" id="PTHR43756:SF5">
    <property type="entry name" value="CHOLINE MONOOXYGENASE, CHLOROPLASTIC"/>
    <property type="match status" value="1"/>
</dbReference>
<evidence type="ECO:0000256" key="2">
    <source>
        <dbReference type="ARBA" id="ARBA00002149"/>
    </source>
</evidence>
<dbReference type="Pfam" id="PF00355">
    <property type="entry name" value="Rieske"/>
    <property type="match status" value="1"/>
</dbReference>
<dbReference type="PROSITE" id="PS00570">
    <property type="entry name" value="RING_HYDROXYL_ALPHA"/>
    <property type="match status" value="1"/>
</dbReference>
<dbReference type="Gene3D" id="2.102.10.10">
    <property type="entry name" value="Rieske [2Fe-2S] iron-sulphur domain"/>
    <property type="match status" value="1"/>
</dbReference>
<dbReference type="InterPro" id="IPR015879">
    <property type="entry name" value="Ring_hydroxy_dOase_asu_C_dom"/>
</dbReference>
<reference evidence="15" key="1">
    <citation type="submission" date="2020-04" db="EMBL/GenBank/DDBJ databases">
        <title>Draft genome resource of the tomato pathogen Pseudocercospora fuligena.</title>
        <authorList>
            <person name="Zaccaron A."/>
        </authorList>
    </citation>
    <scope>NUCLEOTIDE SEQUENCE</scope>
    <source>
        <strain evidence="15">PF001</strain>
    </source>
</reference>
<dbReference type="InterPro" id="IPR001663">
    <property type="entry name" value="Rng_hydr_dOase-A"/>
</dbReference>
<dbReference type="PANTHER" id="PTHR43756">
    <property type="entry name" value="CHOLINE MONOOXYGENASE, CHLOROPLASTIC"/>
    <property type="match status" value="1"/>
</dbReference>
<evidence type="ECO:0000256" key="3">
    <source>
        <dbReference type="ARBA" id="ARBA00004866"/>
    </source>
</evidence>
<dbReference type="GO" id="GO:0005506">
    <property type="term" value="F:iron ion binding"/>
    <property type="evidence" value="ECO:0007669"/>
    <property type="project" value="InterPro"/>
</dbReference>
<keyword evidence="9" id="KW-0560">Oxidoreductase</keyword>
<dbReference type="Proteomes" id="UP000660729">
    <property type="component" value="Unassembled WGS sequence"/>
</dbReference>
<comment type="caution">
    <text evidence="15">The sequence shown here is derived from an EMBL/GenBank/DDBJ whole genome shotgun (WGS) entry which is preliminary data.</text>
</comment>
<dbReference type="GO" id="GO:0051537">
    <property type="term" value="F:2 iron, 2 sulfur cluster binding"/>
    <property type="evidence" value="ECO:0007669"/>
    <property type="project" value="UniProtKB-KW"/>
</dbReference>
<organism evidence="15 16">
    <name type="scientific">Pseudocercospora fuligena</name>
    <dbReference type="NCBI Taxonomy" id="685502"/>
    <lineage>
        <taxon>Eukaryota</taxon>
        <taxon>Fungi</taxon>
        <taxon>Dikarya</taxon>
        <taxon>Ascomycota</taxon>
        <taxon>Pezizomycotina</taxon>
        <taxon>Dothideomycetes</taxon>
        <taxon>Dothideomycetidae</taxon>
        <taxon>Mycosphaerellales</taxon>
        <taxon>Mycosphaerellaceae</taxon>
        <taxon>Pseudocercospora</taxon>
    </lineage>
</organism>
<feature type="domain" description="Rieske" evidence="14">
    <location>
        <begin position="52"/>
        <end position="159"/>
    </location>
</feature>
<evidence type="ECO:0000256" key="7">
    <source>
        <dbReference type="ARBA" id="ARBA00022714"/>
    </source>
</evidence>
<keyword evidence="10" id="KW-0408">Iron</keyword>